<keyword evidence="2" id="KW-1185">Reference proteome</keyword>
<sequence length="106" mass="11856">MREWEGGAWEKELESLSGGSLLYIHTPLCGTCALARRMLGVVEAMMPDLPLHAANLNRMPGLAERLKVESVPCLSIKDKRTGEWSNLYRFGSVVELNEVIRRSQQG</sequence>
<evidence type="ECO:0000313" key="1">
    <source>
        <dbReference type="EMBL" id="MBB6638351.1"/>
    </source>
</evidence>
<dbReference type="InterPro" id="IPR036249">
    <property type="entry name" value="Thioredoxin-like_sf"/>
</dbReference>
<evidence type="ECO:0000313" key="2">
    <source>
        <dbReference type="Proteomes" id="UP000535838"/>
    </source>
</evidence>
<protein>
    <submittedName>
        <fullName evidence="1">Thioredoxin family protein</fullName>
    </submittedName>
</protein>
<dbReference type="EMBL" id="JACJVQ010000032">
    <property type="protein sequence ID" value="MBB6638351.1"/>
    <property type="molecule type" value="Genomic_DNA"/>
</dbReference>
<dbReference type="SUPFAM" id="SSF52833">
    <property type="entry name" value="Thioredoxin-like"/>
    <property type="match status" value="1"/>
</dbReference>
<reference evidence="1 2" key="1">
    <citation type="submission" date="2020-08" db="EMBL/GenBank/DDBJ databases">
        <title>Cohnella phylogeny.</title>
        <authorList>
            <person name="Dunlap C."/>
        </authorList>
    </citation>
    <scope>NUCLEOTIDE SEQUENCE [LARGE SCALE GENOMIC DNA]</scope>
    <source>
        <strain evidence="1 2">DSM 25241</strain>
    </source>
</reference>
<comment type="caution">
    <text evidence="1">The sequence shown here is derived from an EMBL/GenBank/DDBJ whole genome shotgun (WGS) entry which is preliminary data.</text>
</comment>
<dbReference type="Proteomes" id="UP000535838">
    <property type="component" value="Unassembled WGS sequence"/>
</dbReference>
<proteinExistence type="predicted"/>
<dbReference type="Gene3D" id="3.40.30.80">
    <property type="match status" value="1"/>
</dbReference>
<dbReference type="CDD" id="cd02947">
    <property type="entry name" value="TRX_family"/>
    <property type="match status" value="1"/>
</dbReference>
<dbReference type="AlphaFoldDB" id="A0A841TAU7"/>
<organism evidence="1 2">
    <name type="scientific">Cohnella thailandensis</name>
    <dbReference type="NCBI Taxonomy" id="557557"/>
    <lineage>
        <taxon>Bacteria</taxon>
        <taxon>Bacillati</taxon>
        <taxon>Bacillota</taxon>
        <taxon>Bacilli</taxon>
        <taxon>Bacillales</taxon>
        <taxon>Paenibacillaceae</taxon>
        <taxon>Cohnella</taxon>
    </lineage>
</organism>
<accession>A0A841TAU7</accession>
<dbReference type="RefSeq" id="WP_185123551.1">
    <property type="nucleotide sequence ID" value="NZ_JACJVQ010000032.1"/>
</dbReference>
<gene>
    <name evidence="1" type="ORF">H7B67_29825</name>
</gene>
<name>A0A841TAU7_9BACL</name>